<organism evidence="2">
    <name type="scientific">Brugia malayi</name>
    <name type="common">Filarial nematode worm</name>
    <dbReference type="NCBI Taxonomy" id="6279"/>
    <lineage>
        <taxon>Eukaryota</taxon>
        <taxon>Metazoa</taxon>
        <taxon>Ecdysozoa</taxon>
        <taxon>Nematoda</taxon>
        <taxon>Chromadorea</taxon>
        <taxon>Rhabditida</taxon>
        <taxon>Spirurina</taxon>
        <taxon>Spiruromorpha</taxon>
        <taxon>Filarioidea</taxon>
        <taxon>Onchocercidae</taxon>
        <taxon>Brugia</taxon>
    </lineage>
</organism>
<gene>
    <name evidence="2" type="primary">Bm13367</name>
    <name evidence="2" type="ORF">BM_Bm13367</name>
</gene>
<protein>
    <submittedName>
        <fullName evidence="2">Bm13367</fullName>
    </submittedName>
</protein>
<evidence type="ECO:0000313" key="2">
    <source>
        <dbReference type="EMBL" id="CDP91584.1"/>
    </source>
</evidence>
<proteinExistence type="predicted"/>
<accession>A0A1I9G065</accession>
<reference evidence="2" key="2">
    <citation type="submission" date="2012-12" db="EMBL/GenBank/DDBJ databases">
        <authorList>
            <consortium name="WormBase Consortium"/>
            <person name="Ghedin E."/>
            <person name="Paulini M."/>
        </authorList>
    </citation>
    <scope>NUCLEOTIDE SEQUENCE</scope>
    <source>
        <strain evidence="2">FR3</strain>
    </source>
</reference>
<evidence type="ECO:0000256" key="1">
    <source>
        <dbReference type="SAM" id="SignalP"/>
    </source>
</evidence>
<dbReference type="EMBL" id="LN856451">
    <property type="protein sequence ID" value="CDP91584.1"/>
    <property type="molecule type" value="Genomic_DNA"/>
</dbReference>
<sequence>MYFKILSVFLFYISQGISWQKGRKEKPLLSEFMESNNNKLEARIVLRGMMPSLNICYVTPIQT</sequence>
<keyword evidence="1" id="KW-0732">Signal</keyword>
<feature type="signal peptide" evidence="1">
    <location>
        <begin position="1"/>
        <end position="18"/>
    </location>
</feature>
<dbReference type="AlphaFoldDB" id="A0A1I9G065"/>
<reference evidence="2" key="1">
    <citation type="journal article" date="2007" name="Science">
        <title>Draft genome of the filarial nematode parasite Brugia malayi.</title>
        <authorList>
            <person name="Ghedin E."/>
            <person name="Wang S."/>
            <person name="Spiro D."/>
            <person name="Caler E."/>
            <person name="Zhao Q."/>
            <person name="Crabtree J."/>
            <person name="Allen J.E."/>
            <person name="Delcher A.L."/>
            <person name="Guiliano D.B."/>
            <person name="Miranda-Saavedra D."/>
            <person name="Angiuoli S.V."/>
            <person name="Creasy T."/>
            <person name="Amedeo P."/>
            <person name="Haas B."/>
            <person name="El-Sayed N.M."/>
            <person name="Wortman J.R."/>
            <person name="Feldblyum T."/>
            <person name="Tallon L."/>
            <person name="Schatz M."/>
            <person name="Shumway M."/>
            <person name="Koo H."/>
            <person name="Salzberg S.L."/>
            <person name="Schobel S."/>
            <person name="Pertea M."/>
            <person name="Pop M."/>
            <person name="White O."/>
            <person name="Barton G.J."/>
            <person name="Carlow C.K."/>
            <person name="Crawford M.J."/>
            <person name="Daub J."/>
            <person name="Dimmic M.W."/>
            <person name="Estes C.F."/>
            <person name="Foster J.M."/>
            <person name="Ganatra M."/>
            <person name="Gregory W.F."/>
            <person name="Johnson N.M."/>
            <person name="Jin J."/>
            <person name="Komuniecki R."/>
            <person name="Korf I."/>
            <person name="Kumar S."/>
            <person name="Laney S."/>
            <person name="Li B.W."/>
            <person name="Li W."/>
            <person name="Lindblom T.H."/>
            <person name="Lustigman S."/>
            <person name="Ma D."/>
            <person name="Maina C.V."/>
            <person name="Martin D.M."/>
            <person name="McCarter J.P."/>
            <person name="McReynolds L."/>
            <person name="Mitreva M."/>
            <person name="Nutman T.B."/>
            <person name="Parkinson J."/>
            <person name="Peregrin-Alvarez J.M."/>
            <person name="Poole C."/>
            <person name="Ren Q."/>
            <person name="Saunders L."/>
            <person name="Sluder A.E."/>
            <person name="Smith K."/>
            <person name="Stanke M."/>
            <person name="Unnasch T.R."/>
            <person name="Ware J."/>
            <person name="Wei A.D."/>
            <person name="Weil G."/>
            <person name="Williams D.J."/>
            <person name="Zhang Y."/>
            <person name="Williams S.A."/>
            <person name="Fraser-Liggett C."/>
            <person name="Slatko B."/>
            <person name="Blaxter M.L."/>
            <person name="Scott A.L."/>
        </authorList>
    </citation>
    <scope>NUCLEOTIDE SEQUENCE</scope>
    <source>
        <strain evidence="2">FR3</strain>
    </source>
</reference>
<name>A0A1I9G065_BRUMA</name>
<feature type="chain" id="PRO_5009328249" evidence="1">
    <location>
        <begin position="19"/>
        <end position="63"/>
    </location>
</feature>